<feature type="domain" description="ABC transporter" evidence="11">
    <location>
        <begin position="5"/>
        <end position="241"/>
    </location>
</feature>
<keyword evidence="10" id="KW-0472">Membrane</keyword>
<evidence type="ECO:0000256" key="7">
    <source>
        <dbReference type="ARBA" id="ARBA00022840"/>
    </source>
</evidence>
<evidence type="ECO:0000256" key="2">
    <source>
        <dbReference type="ARBA" id="ARBA00005417"/>
    </source>
</evidence>
<dbReference type="GO" id="GO:0005886">
    <property type="term" value="C:plasma membrane"/>
    <property type="evidence" value="ECO:0007669"/>
    <property type="project" value="UniProtKB-SubCell"/>
</dbReference>
<organism evidence="12 13">
    <name type="scientific">Aliiroseovarius halocynthiae</name>
    <dbReference type="NCBI Taxonomy" id="985055"/>
    <lineage>
        <taxon>Bacteria</taxon>
        <taxon>Pseudomonadati</taxon>
        <taxon>Pseudomonadota</taxon>
        <taxon>Alphaproteobacteria</taxon>
        <taxon>Rhodobacterales</taxon>
        <taxon>Paracoccaceae</taxon>
        <taxon>Aliiroseovarius</taxon>
    </lineage>
</organism>
<comment type="similarity">
    <text evidence="2">Belongs to the ABC transporter superfamily.</text>
</comment>
<dbReference type="InterPro" id="IPR027417">
    <property type="entry name" value="P-loop_NTPase"/>
</dbReference>
<evidence type="ECO:0000256" key="10">
    <source>
        <dbReference type="ARBA" id="ARBA00023136"/>
    </source>
</evidence>
<evidence type="ECO:0000313" key="13">
    <source>
        <dbReference type="Proteomes" id="UP000315816"/>
    </source>
</evidence>
<dbReference type="Gene3D" id="3.40.50.300">
    <property type="entry name" value="P-loop containing nucleotide triphosphate hydrolases"/>
    <property type="match status" value="1"/>
</dbReference>
<dbReference type="GO" id="GO:0005524">
    <property type="term" value="F:ATP binding"/>
    <property type="evidence" value="ECO:0007669"/>
    <property type="project" value="UniProtKB-KW"/>
</dbReference>
<dbReference type="InterPro" id="IPR003593">
    <property type="entry name" value="AAA+_ATPase"/>
</dbReference>
<dbReference type="PROSITE" id="PS00211">
    <property type="entry name" value="ABC_TRANSPORTER_1"/>
    <property type="match status" value="1"/>
</dbReference>
<proteinExistence type="inferred from homology"/>
<keyword evidence="13" id="KW-1185">Reference proteome</keyword>
<dbReference type="PANTHER" id="PTHR42771">
    <property type="entry name" value="IRON(3+)-HYDROXAMATE IMPORT ATP-BINDING PROTEIN FHUC"/>
    <property type="match status" value="1"/>
</dbReference>
<evidence type="ECO:0000313" key="12">
    <source>
        <dbReference type="EMBL" id="TQV65774.1"/>
    </source>
</evidence>
<evidence type="ECO:0000256" key="8">
    <source>
        <dbReference type="ARBA" id="ARBA00023004"/>
    </source>
</evidence>
<comment type="subcellular location">
    <subcellularLocation>
        <location evidence="1">Cell membrane</location>
        <topology evidence="1">Peripheral membrane protein</topology>
    </subcellularLocation>
</comment>
<sequence>MTAHLTCENLCLSYGKTPVLTDVNLDLVPGQITAIVGPNGCGKSSLLRCLSRVQSPTKGQVLLDGEPIHKQNTKQVARKIAFMPQSATAPTGMRIMDLVLRGRTPHQSPLQQWTSEDQRIVERALDQVGLTHRAHELLEDLSGGQLQRAWIAMVLAQDTEILLLDEPTTFLDLAHQQDILKLVRELQADRGLTVAMVLHDINLASRFTDNIIALRDQNVLCSGVPQDVITEPNIQDIYGLACSVIADPHHGLPHIILK</sequence>
<keyword evidence="8" id="KW-0408">Iron</keyword>
<dbReference type="InterPro" id="IPR017871">
    <property type="entry name" value="ABC_transporter-like_CS"/>
</dbReference>
<evidence type="ECO:0000256" key="4">
    <source>
        <dbReference type="ARBA" id="ARBA00022475"/>
    </source>
</evidence>
<accession>A0A545SLB4</accession>
<dbReference type="PANTHER" id="PTHR42771:SF2">
    <property type="entry name" value="IRON(3+)-HYDROXAMATE IMPORT ATP-BINDING PROTEIN FHUC"/>
    <property type="match status" value="1"/>
</dbReference>
<keyword evidence="9" id="KW-0406">Ion transport</keyword>
<dbReference type="EMBL" id="VICH01000016">
    <property type="protein sequence ID" value="TQV65774.1"/>
    <property type="molecule type" value="Genomic_DNA"/>
</dbReference>
<keyword evidence="6" id="KW-0547">Nucleotide-binding</keyword>
<keyword evidence="3" id="KW-0813">Transport</keyword>
<evidence type="ECO:0000256" key="5">
    <source>
        <dbReference type="ARBA" id="ARBA00022496"/>
    </source>
</evidence>
<dbReference type="CDD" id="cd03214">
    <property type="entry name" value="ABC_Iron-Siderophores_B12_Hemin"/>
    <property type="match status" value="1"/>
</dbReference>
<dbReference type="AlphaFoldDB" id="A0A545SLB4"/>
<keyword evidence="7 12" id="KW-0067">ATP-binding</keyword>
<reference evidence="12 13" key="1">
    <citation type="submission" date="2019-06" db="EMBL/GenBank/DDBJ databases">
        <title>A novel species of marine bacteria.</title>
        <authorList>
            <person name="Wang Y."/>
        </authorList>
    </citation>
    <scope>NUCLEOTIDE SEQUENCE [LARGE SCALE GENOMIC DNA]</scope>
    <source>
        <strain evidence="12 13">MA1-10</strain>
    </source>
</reference>
<dbReference type="SMART" id="SM00382">
    <property type="entry name" value="AAA"/>
    <property type="match status" value="1"/>
</dbReference>
<dbReference type="OrthoDB" id="9805601at2"/>
<gene>
    <name evidence="12" type="ORF">FIL88_15865</name>
</gene>
<evidence type="ECO:0000256" key="9">
    <source>
        <dbReference type="ARBA" id="ARBA00023065"/>
    </source>
</evidence>
<dbReference type="Proteomes" id="UP000315816">
    <property type="component" value="Unassembled WGS sequence"/>
</dbReference>
<dbReference type="Pfam" id="PF00005">
    <property type="entry name" value="ABC_tran"/>
    <property type="match status" value="1"/>
</dbReference>
<evidence type="ECO:0000256" key="3">
    <source>
        <dbReference type="ARBA" id="ARBA00022448"/>
    </source>
</evidence>
<keyword evidence="5" id="KW-0410">Iron transport</keyword>
<dbReference type="GO" id="GO:0016887">
    <property type="term" value="F:ATP hydrolysis activity"/>
    <property type="evidence" value="ECO:0007669"/>
    <property type="project" value="InterPro"/>
</dbReference>
<keyword evidence="4" id="KW-1003">Cell membrane</keyword>
<evidence type="ECO:0000256" key="1">
    <source>
        <dbReference type="ARBA" id="ARBA00004202"/>
    </source>
</evidence>
<evidence type="ECO:0000256" key="6">
    <source>
        <dbReference type="ARBA" id="ARBA00022741"/>
    </source>
</evidence>
<dbReference type="InterPro" id="IPR003439">
    <property type="entry name" value="ABC_transporter-like_ATP-bd"/>
</dbReference>
<dbReference type="PROSITE" id="PS50893">
    <property type="entry name" value="ABC_TRANSPORTER_2"/>
    <property type="match status" value="1"/>
</dbReference>
<comment type="caution">
    <text evidence="12">The sequence shown here is derived from an EMBL/GenBank/DDBJ whole genome shotgun (WGS) entry which is preliminary data.</text>
</comment>
<dbReference type="RefSeq" id="WP_142854854.1">
    <property type="nucleotide sequence ID" value="NZ_FXWW01000010.1"/>
</dbReference>
<dbReference type="FunFam" id="3.40.50.300:FF:000134">
    <property type="entry name" value="Iron-enterobactin ABC transporter ATP-binding protein"/>
    <property type="match status" value="1"/>
</dbReference>
<protein>
    <submittedName>
        <fullName evidence="12">ABC transporter ATP-binding protein</fullName>
    </submittedName>
</protein>
<evidence type="ECO:0000259" key="11">
    <source>
        <dbReference type="PROSITE" id="PS50893"/>
    </source>
</evidence>
<dbReference type="SUPFAM" id="SSF52540">
    <property type="entry name" value="P-loop containing nucleoside triphosphate hydrolases"/>
    <property type="match status" value="1"/>
</dbReference>
<name>A0A545SLB4_9RHOB</name>
<dbReference type="GO" id="GO:0006826">
    <property type="term" value="P:iron ion transport"/>
    <property type="evidence" value="ECO:0007669"/>
    <property type="project" value="UniProtKB-KW"/>
</dbReference>
<dbReference type="InterPro" id="IPR051535">
    <property type="entry name" value="Siderophore_ABC-ATPase"/>
</dbReference>